<evidence type="ECO:0000259" key="1">
    <source>
        <dbReference type="Pfam" id="PF00668"/>
    </source>
</evidence>
<dbReference type="Gene3D" id="3.30.559.10">
    <property type="entry name" value="Chloramphenicol acetyltransferase-like domain"/>
    <property type="match status" value="1"/>
</dbReference>
<dbReference type="Proteomes" id="UP000010420">
    <property type="component" value="Unassembled WGS sequence"/>
</dbReference>
<feature type="domain" description="Condensation" evidence="1">
    <location>
        <begin position="9"/>
        <end position="466"/>
    </location>
</feature>
<dbReference type="OrthoDB" id="1993047at2"/>
<dbReference type="InterPro" id="IPR023213">
    <property type="entry name" value="CAT-like_dom_sf"/>
</dbReference>
<dbReference type="GO" id="GO:0003824">
    <property type="term" value="F:catalytic activity"/>
    <property type="evidence" value="ECO:0007669"/>
    <property type="project" value="InterPro"/>
</dbReference>
<comment type="caution">
    <text evidence="2">The sequence shown here is derived from an EMBL/GenBank/DDBJ whole genome shotgun (WGS) entry which is preliminary data.</text>
</comment>
<accession>L1Q3Q3</accession>
<dbReference type="eggNOG" id="COG1020">
    <property type="taxonomic scope" value="Bacteria"/>
</dbReference>
<evidence type="ECO:0000313" key="3">
    <source>
        <dbReference type="Proteomes" id="UP000010420"/>
    </source>
</evidence>
<protein>
    <submittedName>
        <fullName evidence="2">Condensation domain protein</fullName>
    </submittedName>
</protein>
<dbReference type="PATRIC" id="fig|545697.3.peg.3205"/>
<dbReference type="GO" id="GO:0043041">
    <property type="term" value="P:amino acid activation for nonribosomal peptide biosynthetic process"/>
    <property type="evidence" value="ECO:0007669"/>
    <property type="project" value="TreeGrafter"/>
</dbReference>
<dbReference type="STRING" id="545697.HMPREF0216_03281"/>
<dbReference type="GO" id="GO:0031177">
    <property type="term" value="F:phosphopantetheine binding"/>
    <property type="evidence" value="ECO:0007669"/>
    <property type="project" value="TreeGrafter"/>
</dbReference>
<keyword evidence="3" id="KW-1185">Reference proteome</keyword>
<gene>
    <name evidence="2" type="ORF">HMPREF0216_03281</name>
</gene>
<evidence type="ECO:0000313" key="2">
    <source>
        <dbReference type="EMBL" id="EKY22237.1"/>
    </source>
</evidence>
<dbReference type="GO" id="GO:0005737">
    <property type="term" value="C:cytoplasm"/>
    <property type="evidence" value="ECO:0007669"/>
    <property type="project" value="TreeGrafter"/>
</dbReference>
<sequence length="471" mass="55858">MIKEKDIKLYPLTAAQKLHFYTLTYCPKKQVLNIGTSLTIKEDIDFEVLREAVYRAYERCEAMRIRFVHDESGNVMQYVAEKETRYIEFFEFSHWKVEDAEKKMREWTETPFERENKPLNKVVMISMPEGYKGIYLLVDHMTMDAQSLIVFMKDIIEIYCHLKYEGIPYPREMASYIEQIEKDLTYELGNKAKERDEKFFKELIECKEPIFNDIEGKERLRLERLQRDSENLRSVINTSNNVDANITIFNLEAHPSHLLERFCEENKIPMVCLLIMGLRTYLQKFNDEDDVSIMSTIARRATLSEKLSGGTRVHCFPCRTIVKRDMTFMEGLEEIRKEQNKLFRHSNYDPVKCLEYRRMFYNNLPGETYEPLSLTYQPLTKNDLKQRPGQTVSFESIDYKTNWYSNGACAHALYLTVMHRASDNGLDFNFEYQTGRVTTEKLEYMYYYLCKILFTGIENKDKTVGEIIEMV</sequence>
<dbReference type="GO" id="GO:0008610">
    <property type="term" value="P:lipid biosynthetic process"/>
    <property type="evidence" value="ECO:0007669"/>
    <property type="project" value="UniProtKB-ARBA"/>
</dbReference>
<reference evidence="2 3" key="1">
    <citation type="submission" date="2012-05" db="EMBL/GenBank/DDBJ databases">
        <authorList>
            <person name="Weinstock G."/>
            <person name="Sodergren E."/>
            <person name="Lobos E.A."/>
            <person name="Fulton L."/>
            <person name="Fulton R."/>
            <person name="Courtney L."/>
            <person name="Fronick C."/>
            <person name="O'Laughlin M."/>
            <person name="Godfrey J."/>
            <person name="Wilson R.M."/>
            <person name="Miner T."/>
            <person name="Farmer C."/>
            <person name="Delehaunty K."/>
            <person name="Cordes M."/>
            <person name="Minx P."/>
            <person name="Tomlinson C."/>
            <person name="Chen J."/>
            <person name="Wollam A."/>
            <person name="Pepin K.H."/>
            <person name="Bhonagiri V."/>
            <person name="Zhang X."/>
            <person name="Suruliraj S."/>
            <person name="Warren W."/>
            <person name="Mitreva M."/>
            <person name="Mardis E.R."/>
            <person name="Wilson R.K."/>
        </authorList>
    </citation>
    <scope>NUCLEOTIDE SEQUENCE [LARGE SCALE GENOMIC DNA]</scope>
    <source>
        <strain evidence="2 3">DSM 1785</strain>
    </source>
</reference>
<dbReference type="SUPFAM" id="SSF52777">
    <property type="entry name" value="CoA-dependent acyltransferases"/>
    <property type="match status" value="2"/>
</dbReference>
<dbReference type="PANTHER" id="PTHR45527:SF1">
    <property type="entry name" value="FATTY ACID SYNTHASE"/>
    <property type="match status" value="1"/>
</dbReference>
<dbReference type="InterPro" id="IPR001242">
    <property type="entry name" value="Condensation_dom"/>
</dbReference>
<name>L1Q3Q3_9CLOT</name>
<organism evidence="2 3">
    <name type="scientific">Clostridium celatum DSM 1785</name>
    <dbReference type="NCBI Taxonomy" id="545697"/>
    <lineage>
        <taxon>Bacteria</taxon>
        <taxon>Bacillati</taxon>
        <taxon>Bacillota</taxon>
        <taxon>Clostridia</taxon>
        <taxon>Eubacteriales</taxon>
        <taxon>Clostridiaceae</taxon>
        <taxon>Clostridium</taxon>
    </lineage>
</organism>
<proteinExistence type="predicted"/>
<dbReference type="EMBL" id="AMEZ01000133">
    <property type="protein sequence ID" value="EKY22237.1"/>
    <property type="molecule type" value="Genomic_DNA"/>
</dbReference>
<dbReference type="HOGENOM" id="CLU_046523_0_0_9"/>
<dbReference type="AlphaFoldDB" id="L1Q3Q3"/>
<dbReference type="PANTHER" id="PTHR45527">
    <property type="entry name" value="NONRIBOSOMAL PEPTIDE SYNTHETASE"/>
    <property type="match status" value="1"/>
</dbReference>
<dbReference type="Pfam" id="PF00668">
    <property type="entry name" value="Condensation"/>
    <property type="match status" value="1"/>
</dbReference>
<dbReference type="RefSeq" id="WP_005216070.1">
    <property type="nucleotide sequence ID" value="NZ_KB291715.1"/>
</dbReference>
<dbReference type="GO" id="GO:0044550">
    <property type="term" value="P:secondary metabolite biosynthetic process"/>
    <property type="evidence" value="ECO:0007669"/>
    <property type="project" value="TreeGrafter"/>
</dbReference>
<dbReference type="Gene3D" id="3.30.559.30">
    <property type="entry name" value="Nonribosomal peptide synthetase, condensation domain"/>
    <property type="match status" value="1"/>
</dbReference>